<protein>
    <submittedName>
        <fullName evidence="3">Short-subunit dehydrogenase</fullName>
    </submittedName>
</protein>
<dbReference type="SUPFAM" id="SSF51735">
    <property type="entry name" value="NAD(P)-binding Rossmann-fold domains"/>
    <property type="match status" value="1"/>
</dbReference>
<dbReference type="Gene3D" id="3.40.50.720">
    <property type="entry name" value="NAD(P)-binding Rossmann-like Domain"/>
    <property type="match status" value="1"/>
</dbReference>
<comment type="similarity">
    <text evidence="1">Belongs to the short-chain dehydrogenases/reductases (SDR) family.</text>
</comment>
<sequence length="260" mass="26849">MARTYVVTGSASGIGRATAELLREQGHHVIGVDLHDADITVDLTAPTDRERLVAEVAERSGGAIDAIVAVAGLALPIPATVGVNYFGMVATLEGLRPLLAGSPAPRAVGVASMASLHPNDAELVDLLLAGDEPGALARAEVLAADPETTGALIYGSTKAAFARWVRRNAARPEWAGAGIPLNAVAPGVIITPMTAAMVETAEQRTALLELVPMPLNGFAEAITVARLLAWLASEENTHLCGQVVFIDGGSDVVIRGDATW</sequence>
<keyword evidence="2" id="KW-0560">Oxidoreductase</keyword>
<keyword evidence="4" id="KW-1185">Reference proteome</keyword>
<dbReference type="EMBL" id="RKHQ01000002">
    <property type="protein sequence ID" value="ROR93281.1"/>
    <property type="molecule type" value="Genomic_DNA"/>
</dbReference>
<dbReference type="RefSeq" id="WP_123740263.1">
    <property type="nucleotide sequence ID" value="NZ_RKHQ01000002.1"/>
</dbReference>
<reference evidence="3 4" key="1">
    <citation type="submission" date="2018-11" db="EMBL/GenBank/DDBJ databases">
        <title>Sequencing the genomes of 1000 actinobacteria strains.</title>
        <authorList>
            <person name="Klenk H.-P."/>
        </authorList>
    </citation>
    <scope>NUCLEOTIDE SEQUENCE [LARGE SCALE GENOMIC DNA]</scope>
    <source>
        <strain evidence="3 4">DSM 13521</strain>
    </source>
</reference>
<dbReference type="PANTHER" id="PTHR24321">
    <property type="entry name" value="DEHYDROGENASES, SHORT CHAIN"/>
    <property type="match status" value="1"/>
</dbReference>
<dbReference type="PRINTS" id="PR00081">
    <property type="entry name" value="GDHRDH"/>
</dbReference>
<proteinExistence type="inferred from homology"/>
<dbReference type="GO" id="GO:0016491">
    <property type="term" value="F:oxidoreductase activity"/>
    <property type="evidence" value="ECO:0007669"/>
    <property type="project" value="UniProtKB-KW"/>
</dbReference>
<evidence type="ECO:0000256" key="1">
    <source>
        <dbReference type="ARBA" id="ARBA00006484"/>
    </source>
</evidence>
<name>A0A3N2D0K4_9MICO</name>
<evidence type="ECO:0000313" key="3">
    <source>
        <dbReference type="EMBL" id="ROR93281.1"/>
    </source>
</evidence>
<dbReference type="InterPro" id="IPR002347">
    <property type="entry name" value="SDR_fam"/>
</dbReference>
<dbReference type="Proteomes" id="UP000275356">
    <property type="component" value="Unassembled WGS sequence"/>
</dbReference>
<accession>A0A3N2D0K4</accession>
<dbReference type="OrthoDB" id="3676637at2"/>
<dbReference type="InterPro" id="IPR036291">
    <property type="entry name" value="NAD(P)-bd_dom_sf"/>
</dbReference>
<evidence type="ECO:0000313" key="4">
    <source>
        <dbReference type="Proteomes" id="UP000275356"/>
    </source>
</evidence>
<gene>
    <name evidence="3" type="ORF">EDD28_2689</name>
</gene>
<dbReference type="AlphaFoldDB" id="A0A3N2D0K4"/>
<organism evidence="3 4">
    <name type="scientific">Salana multivorans</name>
    <dbReference type="NCBI Taxonomy" id="120377"/>
    <lineage>
        <taxon>Bacteria</taxon>
        <taxon>Bacillati</taxon>
        <taxon>Actinomycetota</taxon>
        <taxon>Actinomycetes</taxon>
        <taxon>Micrococcales</taxon>
        <taxon>Beutenbergiaceae</taxon>
        <taxon>Salana</taxon>
    </lineage>
</organism>
<dbReference type="PANTHER" id="PTHR24321:SF15">
    <property type="entry name" value="OXIDOREDUCTASE UCPA"/>
    <property type="match status" value="1"/>
</dbReference>
<evidence type="ECO:0000256" key="2">
    <source>
        <dbReference type="ARBA" id="ARBA00023002"/>
    </source>
</evidence>
<comment type="caution">
    <text evidence="3">The sequence shown here is derived from an EMBL/GenBank/DDBJ whole genome shotgun (WGS) entry which is preliminary data.</text>
</comment>
<dbReference type="Pfam" id="PF13561">
    <property type="entry name" value="adh_short_C2"/>
    <property type="match status" value="1"/>
</dbReference>